<evidence type="ECO:0000313" key="2">
    <source>
        <dbReference type="EMBL" id="MBU3849397.1"/>
    </source>
</evidence>
<reference evidence="2" key="1">
    <citation type="journal article" date="2021" name="PeerJ">
        <title>Extensive microbial diversity within the chicken gut microbiome revealed by metagenomics and culture.</title>
        <authorList>
            <person name="Gilroy R."/>
            <person name="Ravi A."/>
            <person name="Getino M."/>
            <person name="Pursley I."/>
            <person name="Horton D.L."/>
            <person name="Alikhan N.F."/>
            <person name="Baker D."/>
            <person name="Gharbi K."/>
            <person name="Hall N."/>
            <person name="Watson M."/>
            <person name="Adriaenssens E.M."/>
            <person name="Foster-Nyarko E."/>
            <person name="Jarju S."/>
            <person name="Secka A."/>
            <person name="Antonio M."/>
            <person name="Oren A."/>
            <person name="Chaudhuri R.R."/>
            <person name="La Ragione R."/>
            <person name="Hildebrand F."/>
            <person name="Pallen M.J."/>
        </authorList>
    </citation>
    <scope>NUCLEOTIDE SEQUENCE</scope>
    <source>
        <strain evidence="2">Gambia15-2214</strain>
    </source>
</reference>
<sequence>LLSLFVSRFDMFFDELGYTVLSIESMAPIYGRLLDIPFVAFTKFNNTVVMGSLVSGLVLYIPVYIFARLFIWFWRRILSPKITSSKVWIAFKQLPFVEKIISTYNDVTDVFKR</sequence>
<organism evidence="2 3">
    <name type="scientific">Candidatus Treponema excrementipullorum</name>
    <dbReference type="NCBI Taxonomy" id="2838768"/>
    <lineage>
        <taxon>Bacteria</taxon>
        <taxon>Pseudomonadati</taxon>
        <taxon>Spirochaetota</taxon>
        <taxon>Spirochaetia</taxon>
        <taxon>Spirochaetales</taxon>
        <taxon>Treponemataceae</taxon>
        <taxon>Treponema</taxon>
    </lineage>
</organism>
<gene>
    <name evidence="2" type="ORF">IAA16_02395</name>
</gene>
<evidence type="ECO:0000313" key="3">
    <source>
        <dbReference type="Proteomes" id="UP000823914"/>
    </source>
</evidence>
<keyword evidence="1" id="KW-0472">Membrane</keyword>
<dbReference type="EMBL" id="JAHLFV010000055">
    <property type="protein sequence ID" value="MBU3849397.1"/>
    <property type="molecule type" value="Genomic_DNA"/>
</dbReference>
<name>A0A9E2L0Y7_9SPIR</name>
<dbReference type="AlphaFoldDB" id="A0A9E2L0Y7"/>
<comment type="caution">
    <text evidence="2">The sequence shown here is derived from an EMBL/GenBank/DDBJ whole genome shotgun (WGS) entry which is preliminary data.</text>
</comment>
<reference evidence="2" key="2">
    <citation type="submission" date="2021-04" db="EMBL/GenBank/DDBJ databases">
        <authorList>
            <person name="Gilroy R."/>
        </authorList>
    </citation>
    <scope>NUCLEOTIDE SEQUENCE</scope>
    <source>
        <strain evidence="2">Gambia15-2214</strain>
    </source>
</reference>
<evidence type="ECO:0000256" key="1">
    <source>
        <dbReference type="SAM" id="Phobius"/>
    </source>
</evidence>
<protein>
    <submittedName>
        <fullName evidence="2">TIGR03546 family protein</fullName>
    </submittedName>
</protein>
<proteinExistence type="predicted"/>
<dbReference type="Proteomes" id="UP000823914">
    <property type="component" value="Unassembled WGS sequence"/>
</dbReference>
<feature type="transmembrane region" description="Helical" evidence="1">
    <location>
        <begin position="53"/>
        <end position="74"/>
    </location>
</feature>
<keyword evidence="1" id="KW-1133">Transmembrane helix</keyword>
<keyword evidence="1" id="KW-0812">Transmembrane</keyword>
<accession>A0A9E2L0Y7</accession>
<feature type="non-terminal residue" evidence="2">
    <location>
        <position position="1"/>
    </location>
</feature>